<dbReference type="HOGENOM" id="CLU_1122349_0_0_1"/>
<sequence>MNNNDDLPQDLECDSPTPSLGMRQLGRRRNHLCPLHRLPPEILGRIFELSLPKSDFPYPRHSLLSRDKISPLEFLRAAFKITSICHHWRTIALLSPSLWSHIVPAPEDCTIEMLSRSLGLIGLEFMSLSHPLCHDPEKSRILSLLIGSPLSRMRSLYLKVFDEDLHGIEEIFSRSVPELVSLALYFESRKERSKIPLITLLGPMPSLRRLSLRGIESLWSLPSLQSLTSLSAEYPWPTTFAAMFSALE</sequence>
<proteinExistence type="predicted"/>
<name>A0A067PIQ2_9AGAM</name>
<keyword evidence="3" id="KW-1185">Reference proteome</keyword>
<dbReference type="AlphaFoldDB" id="A0A067PIQ2"/>
<gene>
    <name evidence="2" type="ORF">JAAARDRAFT_211456</name>
</gene>
<dbReference type="Proteomes" id="UP000027265">
    <property type="component" value="Unassembled WGS sequence"/>
</dbReference>
<evidence type="ECO:0000256" key="1">
    <source>
        <dbReference type="SAM" id="MobiDB-lite"/>
    </source>
</evidence>
<dbReference type="InParanoid" id="A0A067PIQ2"/>
<dbReference type="Gene3D" id="1.20.1280.50">
    <property type="match status" value="1"/>
</dbReference>
<protein>
    <submittedName>
        <fullName evidence="2">Uncharacterized protein</fullName>
    </submittedName>
</protein>
<accession>A0A067PIQ2</accession>
<dbReference type="EMBL" id="KL197754">
    <property type="protein sequence ID" value="KDQ50877.1"/>
    <property type="molecule type" value="Genomic_DNA"/>
</dbReference>
<feature type="region of interest" description="Disordered" evidence="1">
    <location>
        <begin position="1"/>
        <end position="20"/>
    </location>
</feature>
<organism evidence="2 3">
    <name type="scientific">Jaapia argillacea MUCL 33604</name>
    <dbReference type="NCBI Taxonomy" id="933084"/>
    <lineage>
        <taxon>Eukaryota</taxon>
        <taxon>Fungi</taxon>
        <taxon>Dikarya</taxon>
        <taxon>Basidiomycota</taxon>
        <taxon>Agaricomycotina</taxon>
        <taxon>Agaricomycetes</taxon>
        <taxon>Agaricomycetidae</taxon>
        <taxon>Jaapiales</taxon>
        <taxon>Jaapiaceae</taxon>
        <taxon>Jaapia</taxon>
    </lineage>
</organism>
<evidence type="ECO:0000313" key="2">
    <source>
        <dbReference type="EMBL" id="KDQ50877.1"/>
    </source>
</evidence>
<dbReference type="OrthoDB" id="3229088at2759"/>
<evidence type="ECO:0000313" key="3">
    <source>
        <dbReference type="Proteomes" id="UP000027265"/>
    </source>
</evidence>
<feature type="non-terminal residue" evidence="2">
    <location>
        <position position="248"/>
    </location>
</feature>
<reference evidence="3" key="1">
    <citation type="journal article" date="2014" name="Proc. Natl. Acad. Sci. U.S.A.">
        <title>Extensive sampling of basidiomycete genomes demonstrates inadequacy of the white-rot/brown-rot paradigm for wood decay fungi.</title>
        <authorList>
            <person name="Riley R."/>
            <person name="Salamov A.A."/>
            <person name="Brown D.W."/>
            <person name="Nagy L.G."/>
            <person name="Floudas D."/>
            <person name="Held B.W."/>
            <person name="Levasseur A."/>
            <person name="Lombard V."/>
            <person name="Morin E."/>
            <person name="Otillar R."/>
            <person name="Lindquist E.A."/>
            <person name="Sun H."/>
            <person name="LaButti K.M."/>
            <person name="Schmutz J."/>
            <person name="Jabbour D."/>
            <person name="Luo H."/>
            <person name="Baker S.E."/>
            <person name="Pisabarro A.G."/>
            <person name="Walton J.D."/>
            <person name="Blanchette R.A."/>
            <person name="Henrissat B."/>
            <person name="Martin F."/>
            <person name="Cullen D."/>
            <person name="Hibbett D.S."/>
            <person name="Grigoriev I.V."/>
        </authorList>
    </citation>
    <scope>NUCLEOTIDE SEQUENCE [LARGE SCALE GENOMIC DNA]</scope>
    <source>
        <strain evidence="3">MUCL 33604</strain>
    </source>
</reference>